<feature type="compositionally biased region" description="Low complexity" evidence="1">
    <location>
        <begin position="354"/>
        <end position="366"/>
    </location>
</feature>
<reference evidence="3 4" key="1">
    <citation type="submission" date="2020-02" db="EMBL/GenBank/DDBJ databases">
        <title>Genome sequences of Thiorhodococcus mannitoliphagus and Thiorhodococcus minor, purple sulfur photosynthetic bacteria in the gammaproteobacterial family, Chromatiaceae.</title>
        <authorList>
            <person name="Aviles F.A."/>
            <person name="Meyer T.E."/>
            <person name="Kyndt J.A."/>
        </authorList>
    </citation>
    <scope>NUCLEOTIDE SEQUENCE [LARGE SCALE GENOMIC DNA]</scope>
    <source>
        <strain evidence="3 4">DSM 11518</strain>
    </source>
</reference>
<feature type="region of interest" description="Disordered" evidence="1">
    <location>
        <begin position="323"/>
        <end position="413"/>
    </location>
</feature>
<dbReference type="InterPro" id="IPR025641">
    <property type="entry name" value="DUF4340"/>
</dbReference>
<evidence type="ECO:0000259" key="2">
    <source>
        <dbReference type="Pfam" id="PF14238"/>
    </source>
</evidence>
<keyword evidence="4" id="KW-1185">Reference proteome</keyword>
<evidence type="ECO:0000313" key="4">
    <source>
        <dbReference type="Proteomes" id="UP000483379"/>
    </source>
</evidence>
<feature type="compositionally biased region" description="Acidic residues" evidence="1">
    <location>
        <begin position="324"/>
        <end position="336"/>
    </location>
</feature>
<feature type="domain" description="DUF4340" evidence="2">
    <location>
        <begin position="87"/>
        <end position="262"/>
    </location>
</feature>
<dbReference type="Pfam" id="PF14238">
    <property type="entry name" value="DUF4340"/>
    <property type="match status" value="1"/>
</dbReference>
<name>A0A6M0JRY6_9GAMM</name>
<evidence type="ECO:0000256" key="1">
    <source>
        <dbReference type="SAM" id="MobiDB-lite"/>
    </source>
</evidence>
<dbReference type="Proteomes" id="UP000483379">
    <property type="component" value="Unassembled WGS sequence"/>
</dbReference>
<dbReference type="AlphaFoldDB" id="A0A6M0JRY6"/>
<gene>
    <name evidence="3" type="ORF">G3446_00040</name>
</gene>
<evidence type="ECO:0000313" key="3">
    <source>
        <dbReference type="EMBL" id="NEV60302.1"/>
    </source>
</evidence>
<dbReference type="EMBL" id="JAAIJQ010000001">
    <property type="protein sequence ID" value="NEV60302.1"/>
    <property type="molecule type" value="Genomic_DNA"/>
</dbReference>
<organism evidence="3 4">
    <name type="scientific">Thiorhodococcus minor</name>
    <dbReference type="NCBI Taxonomy" id="57489"/>
    <lineage>
        <taxon>Bacteria</taxon>
        <taxon>Pseudomonadati</taxon>
        <taxon>Pseudomonadota</taxon>
        <taxon>Gammaproteobacteria</taxon>
        <taxon>Chromatiales</taxon>
        <taxon>Chromatiaceae</taxon>
        <taxon>Thiorhodococcus</taxon>
    </lineage>
</organism>
<protein>
    <submittedName>
        <fullName evidence="3">DUF4340 domain-containing protein</fullName>
    </submittedName>
</protein>
<comment type="caution">
    <text evidence="3">The sequence shown here is derived from an EMBL/GenBank/DDBJ whole genome shotgun (WGS) entry which is preliminary data.</text>
</comment>
<dbReference type="RefSeq" id="WP_164450350.1">
    <property type="nucleotide sequence ID" value="NZ_JAAIJQ010000001.1"/>
</dbReference>
<sequence>MTQIKTSKADLGWGRDLRSPLILGLLLVLALQLLIALGQSLSKPGMAALTPQTPLVAIQPDQVTAITIEGAEDDERIRLSRKGEDDWVIAALADLPVTARKADQLLTQVAELKRPLPVGTSAASLTRFKVAEDDFVRRLTLETKDGEEVALILGETPGFRRLYGRPAGDDAVYDLPLALSDVSSRRDDWSQTGLLSLDEETLAAIGGKDWALTKTDDGWTLADSEEPLDQETAEDLAMKLAGLRYRGVLGIEDDPAYKQDDPRLEIGIRLDDGTERSYRVSKPEDSEDYVLKSDALPYYFKLSKYDLEGLLDLDRSKLIVQPEPVEDEAAEAEPADESTPMAEDEPRSEPTGNAAPEATPTDAAMPTPEPEAEAEQLESIQASPATEAVQQAEPARTPDAATPDEAPEQQASE</sequence>
<proteinExistence type="predicted"/>
<accession>A0A6M0JRY6</accession>